<reference evidence="3" key="1">
    <citation type="submission" date="2015-09" db="EMBL/GenBank/DDBJ databases">
        <title>Draft Genome Sequences of Two Novel Amoeba-resistant Intranuclear Bacteria, Candidatus Berkiella cookevillensis and Candidatus Berkiella aquae.</title>
        <authorList>
            <person name="Mehari Y.T."/>
            <person name="Arivett B.A."/>
            <person name="Farone A.L."/>
            <person name="Gunderson J.H."/>
            <person name="Farone M.B."/>
        </authorList>
    </citation>
    <scope>NUCLEOTIDE SEQUENCE [LARGE SCALE GENOMIC DNA]</scope>
    <source>
        <strain evidence="3">HT99</strain>
    </source>
</reference>
<keyword evidence="4" id="KW-0238">DNA-binding</keyword>
<accession>A0A0Q9YWJ6</accession>
<keyword evidence="5" id="KW-1185">Reference proteome</keyword>
<dbReference type="STRING" id="295108.HT99x_01635"/>
<feature type="coiled-coil region" evidence="1">
    <location>
        <begin position="101"/>
        <end position="220"/>
    </location>
</feature>
<dbReference type="RefSeq" id="WP_075066264.1">
    <property type="nucleotide sequence ID" value="NZ_LKAJ02000001.1"/>
</dbReference>
<reference evidence="4" key="3">
    <citation type="submission" date="2021-06" db="EMBL/GenBank/DDBJ databases">
        <title>Genomic Description and Analysis of Intracellular Bacteria, Candidatus Berkiella cookevillensis and Candidatus Berkiella aquae.</title>
        <authorList>
            <person name="Kidane D.T."/>
            <person name="Mehari Y.T."/>
            <person name="Rice F.C."/>
            <person name="Arivett B.A."/>
            <person name="Farone A.L."/>
            <person name="Berk S.G."/>
            <person name="Farone M.B."/>
        </authorList>
    </citation>
    <scope>NUCLEOTIDE SEQUENCE</scope>
    <source>
        <strain evidence="4">HT99</strain>
    </source>
</reference>
<dbReference type="EMBL" id="LKAJ02000001">
    <property type="protein sequence ID" value="MCS5711252.1"/>
    <property type="molecule type" value="Genomic_DNA"/>
</dbReference>
<dbReference type="Pfam" id="PF11740">
    <property type="entry name" value="KfrA_N"/>
    <property type="match status" value="1"/>
</dbReference>
<dbReference type="Proteomes" id="UP000051497">
    <property type="component" value="Unassembled WGS sequence"/>
</dbReference>
<evidence type="ECO:0000313" key="4">
    <source>
        <dbReference type="EMBL" id="MCS5711252.1"/>
    </source>
</evidence>
<name>A0A0Q9YWJ6_9GAMM</name>
<evidence type="ECO:0000256" key="1">
    <source>
        <dbReference type="SAM" id="Coils"/>
    </source>
</evidence>
<sequence>MGRIGVSFEEVANAAFKLQGSGKAPTVDAVREILGTGSKTTINQHLKEWKATQTENTPSLPPALAQLVTGLWERLQAEAEEKIAVLSATHAAECETFQSTIVSTEQALNGALQQLNAMTERYQTECKRALQLEVDYRQIKQAFAQLQERHEAANAQLADSKAENSRLHQLANQIQTNLEHYQQAIERLRIEQQLENETRQAEHQHQLMMLREENKHLLNEQAKQNLALLDSQQSLANAAMQHEQAQCLLTEKNLHLEQSLQAKIETEQRTEKRMFLLEQQIGALLHQNQALQLNGEQMTKTQATLQQEIKALMTENHQLQLSLSQCKAQEQQTVEQAISR</sequence>
<keyword evidence="1" id="KW-0175">Coiled coil</keyword>
<dbReference type="GO" id="GO:0003677">
    <property type="term" value="F:DNA binding"/>
    <property type="evidence" value="ECO:0007669"/>
    <property type="project" value="UniProtKB-KW"/>
</dbReference>
<dbReference type="EMBL" id="LKAJ01000006">
    <property type="protein sequence ID" value="KRG21079.1"/>
    <property type="molecule type" value="Genomic_DNA"/>
</dbReference>
<gene>
    <name evidence="4" type="ORF">HT99x_007385</name>
    <name evidence="3" type="ORF">HT99x_01635</name>
</gene>
<evidence type="ECO:0000259" key="2">
    <source>
        <dbReference type="Pfam" id="PF11740"/>
    </source>
</evidence>
<dbReference type="AlphaFoldDB" id="A0A0Q9YWJ6"/>
<comment type="caution">
    <text evidence="3">The sequence shown here is derived from an EMBL/GenBank/DDBJ whole genome shotgun (WGS) entry which is preliminary data.</text>
</comment>
<dbReference type="InterPro" id="IPR021104">
    <property type="entry name" value="KfrA_DNA-bd_N"/>
</dbReference>
<reference evidence="4" key="2">
    <citation type="journal article" date="2016" name="Genome Announc.">
        <title>Draft Genome Sequences of Two Novel Amoeba-Resistant Intranuclear Bacteria, 'Candidatus Berkiella cookevillensis' and 'Candidatus Berkiella aquae'.</title>
        <authorList>
            <person name="Mehari Y.T."/>
            <person name="Arivett B.A."/>
            <person name="Farone A.L."/>
            <person name="Gunderson J.H."/>
            <person name="Farone M.B."/>
        </authorList>
    </citation>
    <scope>NUCLEOTIDE SEQUENCE</scope>
    <source>
        <strain evidence="4">HT99</strain>
    </source>
</reference>
<evidence type="ECO:0000313" key="5">
    <source>
        <dbReference type="Proteomes" id="UP000051497"/>
    </source>
</evidence>
<proteinExistence type="predicted"/>
<dbReference type="OrthoDB" id="583532at2"/>
<feature type="domain" description="KfrA N-terminal DNA-binding" evidence="2">
    <location>
        <begin position="8"/>
        <end position="112"/>
    </location>
</feature>
<evidence type="ECO:0000313" key="3">
    <source>
        <dbReference type="EMBL" id="KRG21079.1"/>
    </source>
</evidence>
<protein>
    <submittedName>
        <fullName evidence="4">DNA-binding protein</fullName>
    </submittedName>
</protein>
<organism evidence="3">
    <name type="scientific">Candidatus Berkiella aquae</name>
    <dbReference type="NCBI Taxonomy" id="295108"/>
    <lineage>
        <taxon>Bacteria</taxon>
        <taxon>Pseudomonadati</taxon>
        <taxon>Pseudomonadota</taxon>
        <taxon>Gammaproteobacteria</taxon>
        <taxon>Candidatus Berkiellales</taxon>
        <taxon>Candidatus Berkiellaceae</taxon>
        <taxon>Candidatus Berkiella</taxon>
    </lineage>
</organism>